<dbReference type="Pfam" id="PF00512">
    <property type="entry name" value="HisKA"/>
    <property type="match status" value="1"/>
</dbReference>
<gene>
    <name evidence="13" type="ORF">T9A_02734</name>
</gene>
<dbReference type="SUPFAM" id="SSF158472">
    <property type="entry name" value="HAMP domain-like"/>
    <property type="match status" value="1"/>
</dbReference>
<feature type="transmembrane region" description="Helical" evidence="9">
    <location>
        <begin position="7"/>
        <end position="29"/>
    </location>
</feature>
<dbReference type="InterPro" id="IPR003594">
    <property type="entry name" value="HATPase_dom"/>
</dbReference>
<reference evidence="13 14" key="1">
    <citation type="submission" date="2012-09" db="EMBL/GenBank/DDBJ databases">
        <title>Genome Sequence of alkane-degrading Bacterium Alcanivorax jadensis T9.</title>
        <authorList>
            <person name="Lai Q."/>
            <person name="Shao Z."/>
        </authorList>
    </citation>
    <scope>NUCLEOTIDE SEQUENCE [LARGE SCALE GENOMIC DNA]</scope>
    <source>
        <strain evidence="13 14">T9</strain>
    </source>
</reference>
<evidence type="ECO:0000256" key="5">
    <source>
        <dbReference type="ARBA" id="ARBA00022679"/>
    </source>
</evidence>
<keyword evidence="4 7" id="KW-0597">Phosphoprotein</keyword>
<evidence type="ECO:0000256" key="7">
    <source>
        <dbReference type="PROSITE-ProRule" id="PRU00169"/>
    </source>
</evidence>
<evidence type="ECO:0000256" key="9">
    <source>
        <dbReference type="SAM" id="Phobius"/>
    </source>
</evidence>
<evidence type="ECO:0000313" key="14">
    <source>
        <dbReference type="Proteomes" id="UP000029443"/>
    </source>
</evidence>
<keyword evidence="9" id="KW-0812">Transmembrane</keyword>
<feature type="transmembrane region" description="Helical" evidence="9">
    <location>
        <begin position="224"/>
        <end position="246"/>
    </location>
</feature>
<dbReference type="InterPro" id="IPR003660">
    <property type="entry name" value="HAMP_dom"/>
</dbReference>
<protein>
    <recommendedName>
        <fullName evidence="3">histidine kinase</fullName>
        <ecNumber evidence="3">2.7.13.3</ecNumber>
    </recommendedName>
</protein>
<dbReference type="InterPro" id="IPR004358">
    <property type="entry name" value="Sig_transdc_His_kin-like_C"/>
</dbReference>
<evidence type="ECO:0000256" key="6">
    <source>
        <dbReference type="ARBA" id="ARBA00022777"/>
    </source>
</evidence>
<dbReference type="SUPFAM" id="SSF55874">
    <property type="entry name" value="ATPase domain of HSP90 chaperone/DNA topoisomerase II/histidine kinase"/>
    <property type="match status" value="1"/>
</dbReference>
<dbReference type="SUPFAM" id="SSF47384">
    <property type="entry name" value="Homodimeric domain of signal transducing histidine kinase"/>
    <property type="match status" value="1"/>
</dbReference>
<dbReference type="Proteomes" id="UP000029443">
    <property type="component" value="Unassembled WGS sequence"/>
</dbReference>
<proteinExistence type="predicted"/>
<dbReference type="InterPro" id="IPR003661">
    <property type="entry name" value="HisK_dim/P_dom"/>
</dbReference>
<evidence type="ECO:0000256" key="8">
    <source>
        <dbReference type="SAM" id="Coils"/>
    </source>
</evidence>
<dbReference type="SUPFAM" id="SSF52172">
    <property type="entry name" value="CheY-like"/>
    <property type="match status" value="1"/>
</dbReference>
<evidence type="ECO:0000256" key="3">
    <source>
        <dbReference type="ARBA" id="ARBA00012438"/>
    </source>
</evidence>
<dbReference type="PRINTS" id="PR00344">
    <property type="entry name" value="BCTRLSENSOR"/>
</dbReference>
<comment type="caution">
    <text evidence="13">The sequence shown here is derived from an EMBL/GenBank/DDBJ whole genome shotgun (WGS) entry which is preliminary data.</text>
</comment>
<evidence type="ECO:0000256" key="2">
    <source>
        <dbReference type="ARBA" id="ARBA00004370"/>
    </source>
</evidence>
<dbReference type="PANTHER" id="PTHR43047">
    <property type="entry name" value="TWO-COMPONENT HISTIDINE PROTEIN KINASE"/>
    <property type="match status" value="1"/>
</dbReference>
<feature type="modified residue" description="4-aspartylphosphate" evidence="7">
    <location>
        <position position="620"/>
    </location>
</feature>
<dbReference type="PROSITE" id="PS50885">
    <property type="entry name" value="HAMP"/>
    <property type="match status" value="1"/>
</dbReference>
<dbReference type="Pfam" id="PF00072">
    <property type="entry name" value="Response_reg"/>
    <property type="match status" value="1"/>
</dbReference>
<dbReference type="SMART" id="SM00387">
    <property type="entry name" value="HATPase_c"/>
    <property type="match status" value="1"/>
</dbReference>
<feature type="coiled-coil region" evidence="8">
    <location>
        <begin position="298"/>
        <end position="325"/>
    </location>
</feature>
<evidence type="ECO:0000259" key="10">
    <source>
        <dbReference type="PROSITE" id="PS50109"/>
    </source>
</evidence>
<dbReference type="EC" id="2.7.13.3" evidence="3"/>
<evidence type="ECO:0000259" key="12">
    <source>
        <dbReference type="PROSITE" id="PS50885"/>
    </source>
</evidence>
<evidence type="ECO:0000256" key="4">
    <source>
        <dbReference type="ARBA" id="ARBA00022553"/>
    </source>
</evidence>
<dbReference type="SMART" id="SM00388">
    <property type="entry name" value="HisKA"/>
    <property type="match status" value="1"/>
</dbReference>
<comment type="subcellular location">
    <subcellularLocation>
        <location evidence="2">Membrane</location>
    </subcellularLocation>
</comment>
<dbReference type="CDD" id="cd16922">
    <property type="entry name" value="HATPase_EvgS-ArcB-TorS-like"/>
    <property type="match status" value="1"/>
</dbReference>
<dbReference type="Gene3D" id="6.10.340.10">
    <property type="match status" value="1"/>
</dbReference>
<dbReference type="SMART" id="SM00304">
    <property type="entry name" value="HAMP"/>
    <property type="match status" value="1"/>
</dbReference>
<dbReference type="Gene3D" id="1.10.287.130">
    <property type="match status" value="1"/>
</dbReference>
<sequence>MSLRVRIRWLLVISAACCVVLATVALYWVNLSLVDTLTERNAERELEKVEATFLDQLSILRVRAQDWSQQPDHPPSNQGGLGYLDLMMELRGSSVVWNNGADKVSSPVFATLAERFDEQGCMPIWGVVKVEGRPLLFSTAVEMGCQAYLLGVWLDSDWMSYLSDRLGHALYVREVPESLKPVRGLTMTEDKQLLGRFPVPDFLGGNPLEVVVELPRDGYKSLNLSVLVIGLIMAVLAGLTVLVINYRIQPMLFGRLNLVHNAVRSIARGGALDQRVPVLGNDEIGALAEDFNAMVDSINHAQTQLADARRQAEEASQTKSQFLANISHEIRTPMTAILGYTELLRDGSLSQADQNRYLTIIQHNGDALLALINDVLDLSRIEAGQLHNEQRLFSVTELLDEVVDSLQLRAQEKQIDLRLDYLSSMPMTVCGDAFRLRQILVNLVGNAVKFTEEGHVQVCAGWSEVEQQLQVSVEDSGIGISDAEQQKIFQPFSQADASHSRRYTGTGLGLSIARQLARSQGGDISVSSELNKGSQFSLVMPLSQATEVDMRAAAAQQLPELAGTAMELKGRALLVEDNAVNRLFVRKVLEKSGMQVVEAEDGREACRYYAEDRFDLVVLDMQMPVMDGYEAAQALRDRGFAGPILALTANVLAVDRQRCMDAGCDAFLGKPIRVKQLITVCAGLLAQPEIPDGVAT</sequence>
<dbReference type="Pfam" id="PF00672">
    <property type="entry name" value="HAMP"/>
    <property type="match status" value="1"/>
</dbReference>
<keyword evidence="14" id="KW-1185">Reference proteome</keyword>
<keyword evidence="5" id="KW-0808">Transferase</keyword>
<dbReference type="CDD" id="cd17546">
    <property type="entry name" value="REC_hyHK_CKI1_RcsC-like"/>
    <property type="match status" value="1"/>
</dbReference>
<dbReference type="PROSITE" id="PS50109">
    <property type="entry name" value="HIS_KIN"/>
    <property type="match status" value="1"/>
</dbReference>
<dbReference type="GO" id="GO:0016301">
    <property type="term" value="F:kinase activity"/>
    <property type="evidence" value="ECO:0007669"/>
    <property type="project" value="UniProtKB-KW"/>
</dbReference>
<accession>A0ABR4W9T0</accession>
<dbReference type="InterPro" id="IPR036097">
    <property type="entry name" value="HisK_dim/P_sf"/>
</dbReference>
<organism evidence="13 14">
    <name type="scientific">Alcanivorax jadensis T9</name>
    <dbReference type="NCBI Taxonomy" id="1177181"/>
    <lineage>
        <taxon>Bacteria</taxon>
        <taxon>Pseudomonadati</taxon>
        <taxon>Pseudomonadota</taxon>
        <taxon>Gammaproteobacteria</taxon>
        <taxon>Oceanospirillales</taxon>
        <taxon>Alcanivoracaceae</taxon>
        <taxon>Alcanivorax</taxon>
    </lineage>
</organism>
<dbReference type="Pfam" id="PF02518">
    <property type="entry name" value="HATPase_c"/>
    <property type="match status" value="1"/>
</dbReference>
<keyword evidence="6 13" id="KW-0418">Kinase</keyword>
<keyword evidence="9" id="KW-0472">Membrane</keyword>
<dbReference type="PANTHER" id="PTHR43047:SF72">
    <property type="entry name" value="OSMOSENSING HISTIDINE PROTEIN KINASE SLN1"/>
    <property type="match status" value="1"/>
</dbReference>
<keyword evidence="8" id="KW-0175">Coiled coil</keyword>
<evidence type="ECO:0000259" key="11">
    <source>
        <dbReference type="PROSITE" id="PS50110"/>
    </source>
</evidence>
<dbReference type="SMART" id="SM00448">
    <property type="entry name" value="REC"/>
    <property type="match status" value="1"/>
</dbReference>
<evidence type="ECO:0000256" key="1">
    <source>
        <dbReference type="ARBA" id="ARBA00000085"/>
    </source>
</evidence>
<dbReference type="InterPro" id="IPR001789">
    <property type="entry name" value="Sig_transdc_resp-reg_receiver"/>
</dbReference>
<feature type="domain" description="Response regulatory" evidence="11">
    <location>
        <begin position="571"/>
        <end position="685"/>
    </location>
</feature>
<dbReference type="CDD" id="cd00082">
    <property type="entry name" value="HisKA"/>
    <property type="match status" value="1"/>
</dbReference>
<dbReference type="InterPro" id="IPR011006">
    <property type="entry name" value="CheY-like_superfamily"/>
</dbReference>
<feature type="domain" description="Histidine kinase" evidence="10">
    <location>
        <begin position="325"/>
        <end position="544"/>
    </location>
</feature>
<dbReference type="InterPro" id="IPR005467">
    <property type="entry name" value="His_kinase_dom"/>
</dbReference>
<dbReference type="PROSITE" id="PS50110">
    <property type="entry name" value="RESPONSE_REGULATORY"/>
    <property type="match status" value="1"/>
</dbReference>
<dbReference type="Gene3D" id="3.40.50.2300">
    <property type="match status" value="1"/>
</dbReference>
<dbReference type="Gene3D" id="3.30.565.10">
    <property type="entry name" value="Histidine kinase-like ATPase, C-terminal domain"/>
    <property type="match status" value="1"/>
</dbReference>
<dbReference type="CDD" id="cd06225">
    <property type="entry name" value="HAMP"/>
    <property type="match status" value="1"/>
</dbReference>
<keyword evidence="9" id="KW-1133">Transmembrane helix</keyword>
<comment type="catalytic activity">
    <reaction evidence="1">
        <text>ATP + protein L-histidine = ADP + protein N-phospho-L-histidine.</text>
        <dbReference type="EC" id="2.7.13.3"/>
    </reaction>
</comment>
<evidence type="ECO:0000313" key="13">
    <source>
        <dbReference type="EMBL" id="KGD60161.1"/>
    </source>
</evidence>
<name>A0ABR4W9T0_9GAMM</name>
<feature type="domain" description="HAMP" evidence="12">
    <location>
        <begin position="252"/>
        <end position="303"/>
    </location>
</feature>
<dbReference type="EMBL" id="ARXU01000013">
    <property type="protein sequence ID" value="KGD60161.1"/>
    <property type="molecule type" value="Genomic_DNA"/>
</dbReference>
<dbReference type="RefSeq" id="WP_035249526.1">
    <property type="nucleotide sequence ID" value="NZ_ARXU01000013.1"/>
</dbReference>
<dbReference type="InterPro" id="IPR036890">
    <property type="entry name" value="HATPase_C_sf"/>
</dbReference>